<feature type="signal peptide" evidence="2">
    <location>
        <begin position="1"/>
        <end position="25"/>
    </location>
</feature>
<feature type="transmembrane region" description="Helical" evidence="1">
    <location>
        <begin position="143"/>
        <end position="167"/>
    </location>
</feature>
<feature type="transmembrane region" description="Helical" evidence="1">
    <location>
        <begin position="323"/>
        <end position="341"/>
    </location>
</feature>
<proteinExistence type="evidence at transcript level"/>
<dbReference type="EMBL" id="AK441897">
    <property type="protein sequence ID" value="BAN65691.1"/>
    <property type="molecule type" value="mRNA"/>
</dbReference>
<feature type="transmembrane region" description="Helical" evidence="1">
    <location>
        <begin position="38"/>
        <end position="58"/>
    </location>
</feature>
<keyword evidence="1" id="KW-0472">Membrane</keyword>
<reference evidence="3" key="1">
    <citation type="journal article" date="2014" name="BMC Genomics">
        <title>The Babesia bovis gene and promoter model: an update from full-length EST analysis.</title>
        <authorList>
            <person name="Yamagishi J."/>
            <person name="Wakaguri H."/>
            <person name="Yokoyama N."/>
            <person name="Yamashita R."/>
            <person name="Suzuki Y."/>
            <person name="Xuan X."/>
            <person name="Igarashi I."/>
        </authorList>
    </citation>
    <scope>NUCLEOTIDE SEQUENCE</scope>
    <source>
        <strain evidence="3">Texas</strain>
    </source>
</reference>
<sequence length="376" mass="40776">MMDTTTCRTVVLVLLWVSLCCQILGSLVAPIREYTTTLVLPTTTTLSTLLLGVCLWQCRLAGYLVSPMTWYHWVLLSLLVLLEVVAVVVEYLGLQGMLTASIGKQWAYPIYGIVVVLLGILGGTLYCGWKCNLFCRPCCKSQYICYGSAIVVVLVVITVLAVTALLAKSVGANVLGNHLLSFATGGDTEKTIINYLGNMAVPIMQCYTMAVLWNTTLKLPYTVLEVVALLTSALAVASMLALAVLGGTPLSGVKLSSKGYPFLAVHLVSLGITLYCLEYKATFCCSKQYLCLGLLVVVFLLALVVVAVVHVDSQGTGKDAMEYILLGYSLLLMVPTLWYAYRCGLLTWRWSFPKKKGLKATDTAENTAADTDIAKE</sequence>
<dbReference type="VEuPathDB" id="PiroplasmaDB:BBOV_II000020"/>
<feature type="transmembrane region" description="Helical" evidence="1">
    <location>
        <begin position="70"/>
        <end position="94"/>
    </location>
</feature>
<keyword evidence="1" id="KW-1133">Transmembrane helix</keyword>
<evidence type="ECO:0000313" key="3">
    <source>
        <dbReference type="EMBL" id="BAN65691.1"/>
    </source>
</evidence>
<evidence type="ECO:0000256" key="2">
    <source>
        <dbReference type="SAM" id="SignalP"/>
    </source>
</evidence>
<dbReference type="AlphaFoldDB" id="S6B971"/>
<feature type="transmembrane region" description="Helical" evidence="1">
    <location>
        <begin position="226"/>
        <end position="247"/>
    </location>
</feature>
<evidence type="ECO:0000256" key="1">
    <source>
        <dbReference type="SAM" id="Phobius"/>
    </source>
</evidence>
<feature type="chain" id="PRO_5004546117" evidence="2">
    <location>
        <begin position="26"/>
        <end position="376"/>
    </location>
</feature>
<keyword evidence="1" id="KW-0812">Transmembrane</keyword>
<feature type="transmembrane region" description="Helical" evidence="1">
    <location>
        <begin position="289"/>
        <end position="311"/>
    </location>
</feature>
<accession>S6B971</accession>
<keyword evidence="2" id="KW-0732">Signal</keyword>
<organism evidence="3">
    <name type="scientific">Babesia bovis</name>
    <dbReference type="NCBI Taxonomy" id="5865"/>
    <lineage>
        <taxon>Eukaryota</taxon>
        <taxon>Sar</taxon>
        <taxon>Alveolata</taxon>
        <taxon>Apicomplexa</taxon>
        <taxon>Aconoidasida</taxon>
        <taxon>Piroplasmida</taxon>
        <taxon>Babesiidae</taxon>
        <taxon>Babesia</taxon>
    </lineage>
</organism>
<protein>
    <submittedName>
        <fullName evidence="3">Membrane protein</fullName>
    </submittedName>
</protein>
<name>S6B971_BABBO</name>
<feature type="transmembrane region" description="Helical" evidence="1">
    <location>
        <begin position="259"/>
        <end position="277"/>
    </location>
</feature>
<feature type="transmembrane region" description="Helical" evidence="1">
    <location>
        <begin position="106"/>
        <end position="131"/>
    </location>
</feature>
<feature type="transmembrane region" description="Helical" evidence="1">
    <location>
        <begin position="192"/>
        <end position="214"/>
    </location>
</feature>